<dbReference type="Proteomes" id="UP000823612">
    <property type="component" value="Unassembled WGS sequence"/>
</dbReference>
<sequence>MLLLCLHSGICTCLQAQSSANIAFLLGKADYYEYLNEDSCLYYASQAYIESVIQKDKMSQALAVAKIANAHQGKGEYEKALSYAQSLRDLSQQLHDDALLAQALMLTGTVYLDMGIFDAAYTHLTQAIAILLQEPETNSDKLGNGYNALGVLAAKQSQYEQAQNYIEKGLSLIDTLRDKQQIILLNSNLALCCIYNKEIERGERLLKEQIQRVLSQDIPYNLTFLQLSLCRIYIESGHYDQALEYGEMALASAEEKNNLLSTAQSLYYIGYIHFITQHDPEALACLLQADSIARQLELLDIQAYTAGHIAALYESMGEYEQAYRYAVRQNRDNNTLNQKTNRDNLYRLRHEYQYKQQLAEMEAETHKKTTRWILITSFSGLTLLLLWTWQSRQKIKLKNIQLKQDQTYLELEQKNKEITTKTLYLQQKNKLLADIVDRLEKAKHLFKVSNQPIIDQIIRELTQSTKDNSWEEFELRFEQVHTDFFKKLNERFPNLSPTEKRLCAYLKLNMNSKEIAALTHTTVGNVEQARFRLRKKMGLHGTDTNLMTFIESL</sequence>
<dbReference type="AlphaFoldDB" id="A0A9D9H2M7"/>
<dbReference type="InterPro" id="IPR016032">
    <property type="entry name" value="Sig_transdc_resp-reg_C-effctor"/>
</dbReference>
<dbReference type="GO" id="GO:0006355">
    <property type="term" value="P:regulation of DNA-templated transcription"/>
    <property type="evidence" value="ECO:0007669"/>
    <property type="project" value="InterPro"/>
</dbReference>
<dbReference type="Gene3D" id="1.25.40.10">
    <property type="entry name" value="Tetratricopeptide repeat domain"/>
    <property type="match status" value="2"/>
</dbReference>
<name>A0A9D9H2M7_9BACT</name>
<comment type="caution">
    <text evidence="1">The sequence shown here is derived from an EMBL/GenBank/DDBJ whole genome shotgun (WGS) entry which is preliminary data.</text>
</comment>
<evidence type="ECO:0008006" key="3">
    <source>
        <dbReference type="Google" id="ProtNLM"/>
    </source>
</evidence>
<evidence type="ECO:0000313" key="1">
    <source>
        <dbReference type="EMBL" id="MBO8433684.1"/>
    </source>
</evidence>
<reference evidence="1" key="2">
    <citation type="journal article" date="2021" name="PeerJ">
        <title>Extensive microbial diversity within the chicken gut microbiome revealed by metagenomics and culture.</title>
        <authorList>
            <person name="Gilroy R."/>
            <person name="Ravi A."/>
            <person name="Getino M."/>
            <person name="Pursley I."/>
            <person name="Horton D.L."/>
            <person name="Alikhan N.F."/>
            <person name="Baker D."/>
            <person name="Gharbi K."/>
            <person name="Hall N."/>
            <person name="Watson M."/>
            <person name="Adriaenssens E.M."/>
            <person name="Foster-Nyarko E."/>
            <person name="Jarju S."/>
            <person name="Secka A."/>
            <person name="Antonio M."/>
            <person name="Oren A."/>
            <person name="Chaudhuri R.R."/>
            <person name="La Ragione R."/>
            <person name="Hildebrand F."/>
            <person name="Pallen M.J."/>
        </authorList>
    </citation>
    <scope>NUCLEOTIDE SEQUENCE</scope>
    <source>
        <strain evidence="1">2889</strain>
    </source>
</reference>
<dbReference type="EMBL" id="JADIMZ010000165">
    <property type="protein sequence ID" value="MBO8433684.1"/>
    <property type="molecule type" value="Genomic_DNA"/>
</dbReference>
<dbReference type="SMART" id="SM00028">
    <property type="entry name" value="TPR"/>
    <property type="match status" value="6"/>
</dbReference>
<dbReference type="InterPro" id="IPR019734">
    <property type="entry name" value="TPR_rpt"/>
</dbReference>
<reference evidence="1" key="1">
    <citation type="submission" date="2020-10" db="EMBL/GenBank/DDBJ databases">
        <authorList>
            <person name="Gilroy R."/>
        </authorList>
    </citation>
    <scope>NUCLEOTIDE SEQUENCE</scope>
    <source>
        <strain evidence="1">2889</strain>
    </source>
</reference>
<evidence type="ECO:0000313" key="2">
    <source>
        <dbReference type="Proteomes" id="UP000823612"/>
    </source>
</evidence>
<dbReference type="PANTHER" id="PTHR10098">
    <property type="entry name" value="RAPSYN-RELATED"/>
    <property type="match status" value="1"/>
</dbReference>
<dbReference type="SUPFAM" id="SSF48452">
    <property type="entry name" value="TPR-like"/>
    <property type="match status" value="2"/>
</dbReference>
<dbReference type="SUPFAM" id="SSF46894">
    <property type="entry name" value="C-terminal effector domain of the bipartite response regulators"/>
    <property type="match status" value="1"/>
</dbReference>
<dbReference type="GO" id="GO:0003677">
    <property type="term" value="F:DNA binding"/>
    <property type="evidence" value="ECO:0007669"/>
    <property type="project" value="InterPro"/>
</dbReference>
<proteinExistence type="predicted"/>
<organism evidence="1 2">
    <name type="scientific">Candidatus Pullibacteroides excrementavium</name>
    <dbReference type="NCBI Taxonomy" id="2840905"/>
    <lineage>
        <taxon>Bacteria</taxon>
        <taxon>Pseudomonadati</taxon>
        <taxon>Bacteroidota</taxon>
        <taxon>Bacteroidia</taxon>
        <taxon>Bacteroidales</taxon>
        <taxon>Candidatus Pullibacteroides</taxon>
    </lineage>
</organism>
<dbReference type="InterPro" id="IPR011990">
    <property type="entry name" value="TPR-like_helical_dom_sf"/>
</dbReference>
<accession>A0A9D9H2M7</accession>
<gene>
    <name evidence="1" type="ORF">IAB08_10405</name>
</gene>
<protein>
    <recommendedName>
        <fullName evidence="3">HTH luxR-type domain-containing protein</fullName>
    </recommendedName>
</protein>